<keyword evidence="1" id="KW-0812">Transmembrane</keyword>
<keyword evidence="3" id="KW-1185">Reference proteome</keyword>
<dbReference type="Proteomes" id="UP000596742">
    <property type="component" value="Unassembled WGS sequence"/>
</dbReference>
<sequence length="93" mass="10507">MTLCNAKLQVSTDCRSMNVYMYITYLVYIIIVQRILTRMPPKRKSNKRNVVAVNVGDIVQTEDCVPQAETYDDLEIAGDNPAHNIVTVTGDEE</sequence>
<evidence type="ECO:0000313" key="2">
    <source>
        <dbReference type="EMBL" id="VDI62631.1"/>
    </source>
</evidence>
<dbReference type="OrthoDB" id="6208419at2759"/>
<name>A0A8B6GEF6_MYTGA</name>
<comment type="caution">
    <text evidence="2">The sequence shown here is derived from an EMBL/GenBank/DDBJ whole genome shotgun (WGS) entry which is preliminary data.</text>
</comment>
<dbReference type="EMBL" id="UYJE01008281">
    <property type="protein sequence ID" value="VDI62631.1"/>
    <property type="molecule type" value="Genomic_DNA"/>
</dbReference>
<proteinExistence type="predicted"/>
<accession>A0A8B6GEF6</accession>
<gene>
    <name evidence="2" type="ORF">MGAL_10B082574</name>
</gene>
<keyword evidence="1" id="KW-0472">Membrane</keyword>
<evidence type="ECO:0000256" key="1">
    <source>
        <dbReference type="SAM" id="Phobius"/>
    </source>
</evidence>
<reference evidence="2" key="1">
    <citation type="submission" date="2018-11" db="EMBL/GenBank/DDBJ databases">
        <authorList>
            <person name="Alioto T."/>
            <person name="Alioto T."/>
        </authorList>
    </citation>
    <scope>NUCLEOTIDE SEQUENCE</scope>
</reference>
<protein>
    <submittedName>
        <fullName evidence="2">Uncharacterized protein</fullName>
    </submittedName>
</protein>
<keyword evidence="1" id="KW-1133">Transmembrane helix</keyword>
<organism evidence="2 3">
    <name type="scientific">Mytilus galloprovincialis</name>
    <name type="common">Mediterranean mussel</name>
    <dbReference type="NCBI Taxonomy" id="29158"/>
    <lineage>
        <taxon>Eukaryota</taxon>
        <taxon>Metazoa</taxon>
        <taxon>Spiralia</taxon>
        <taxon>Lophotrochozoa</taxon>
        <taxon>Mollusca</taxon>
        <taxon>Bivalvia</taxon>
        <taxon>Autobranchia</taxon>
        <taxon>Pteriomorphia</taxon>
        <taxon>Mytilida</taxon>
        <taxon>Mytiloidea</taxon>
        <taxon>Mytilidae</taxon>
        <taxon>Mytilinae</taxon>
        <taxon>Mytilus</taxon>
    </lineage>
</organism>
<feature type="transmembrane region" description="Helical" evidence="1">
    <location>
        <begin position="19"/>
        <end position="37"/>
    </location>
</feature>
<evidence type="ECO:0000313" key="3">
    <source>
        <dbReference type="Proteomes" id="UP000596742"/>
    </source>
</evidence>
<dbReference type="AlphaFoldDB" id="A0A8B6GEF6"/>